<dbReference type="AlphaFoldDB" id="A0A162ZB88"/>
<name>A0A162ZB88_9FLAO</name>
<dbReference type="EMBL" id="LQRT01000024">
    <property type="protein sequence ID" value="KZS39688.1"/>
    <property type="molecule type" value="Genomic_DNA"/>
</dbReference>
<dbReference type="Proteomes" id="UP000076715">
    <property type="component" value="Unassembled WGS sequence"/>
</dbReference>
<evidence type="ECO:0000313" key="2">
    <source>
        <dbReference type="Proteomes" id="UP000076715"/>
    </source>
</evidence>
<accession>A0A162ZB88</accession>
<sequence length="243" mass="28454">MGDLISEEEFENCTTRWCEENVLSLAHHFHGLHKTQYERVTRFDMKGVEEFRTIDKIDKIRICLALKKVKKKNRKKEITFCPYLQINEDKGLSFELIPTTERPPLFPKLPGSNRVPEIFKHMVWKNWDQVEMHHIDDLFHCTNKENQEKNTDKECIVRVRSFEITGADIIKAINDKKEIINEIILYPGIDMNKFNTKEMISFTPVLGIKPNLFETSGTNKMGLIESNDDETFIEYSLPCPPTC</sequence>
<dbReference type="STRING" id="1642818.AWE51_08535"/>
<keyword evidence="2" id="KW-1185">Reference proteome</keyword>
<protein>
    <submittedName>
        <fullName evidence="1">Uncharacterized protein</fullName>
    </submittedName>
</protein>
<evidence type="ECO:0000313" key="1">
    <source>
        <dbReference type="EMBL" id="KZS39688.1"/>
    </source>
</evidence>
<organism evidence="1 2">
    <name type="scientific">Aquimarina aggregata</name>
    <dbReference type="NCBI Taxonomy" id="1642818"/>
    <lineage>
        <taxon>Bacteria</taxon>
        <taxon>Pseudomonadati</taxon>
        <taxon>Bacteroidota</taxon>
        <taxon>Flavobacteriia</taxon>
        <taxon>Flavobacteriales</taxon>
        <taxon>Flavobacteriaceae</taxon>
        <taxon>Aquimarina</taxon>
    </lineage>
</organism>
<gene>
    <name evidence="1" type="ORF">AWE51_08535</name>
</gene>
<comment type="caution">
    <text evidence="1">The sequence shown here is derived from an EMBL/GenBank/DDBJ whole genome shotgun (WGS) entry which is preliminary data.</text>
</comment>
<dbReference type="OrthoDB" id="1158806at2"/>
<reference evidence="1 2" key="1">
    <citation type="submission" date="2016-01" db="EMBL/GenBank/DDBJ databases">
        <title>The draft genome sequence of Aquimarina sp. RZW4-3-2.</title>
        <authorList>
            <person name="Wang Y."/>
        </authorList>
    </citation>
    <scope>NUCLEOTIDE SEQUENCE [LARGE SCALE GENOMIC DNA]</scope>
    <source>
        <strain evidence="1 2">RZW4-3-2</strain>
    </source>
</reference>
<dbReference type="RefSeq" id="WP_066315413.1">
    <property type="nucleotide sequence ID" value="NZ_LQRT01000024.1"/>
</dbReference>
<proteinExistence type="predicted"/>